<feature type="signal peptide" evidence="1">
    <location>
        <begin position="1"/>
        <end position="20"/>
    </location>
</feature>
<feature type="chain" id="PRO_5005217364" evidence="1">
    <location>
        <begin position="21"/>
        <end position="192"/>
    </location>
</feature>
<accession>A0A0H5C7N1</accession>
<dbReference type="EMBL" id="CDQK01000005">
    <property type="protein sequence ID" value="CEP24143.1"/>
    <property type="molecule type" value="Genomic_DNA"/>
</dbReference>
<name>A0A0H5C7N1_CYBJN</name>
<dbReference type="Proteomes" id="UP000038830">
    <property type="component" value="Unassembled WGS sequence"/>
</dbReference>
<evidence type="ECO:0000313" key="3">
    <source>
        <dbReference type="Proteomes" id="UP000038830"/>
    </source>
</evidence>
<dbReference type="AlphaFoldDB" id="A0A0H5C7N1"/>
<sequence length="192" mass="20273">MKSGIYLSFLLSCAIAQSSSTSSLTTIGQFGYFGNTSTNVTTPSFASFVTDILTVPSETTIASLSSNTVSISNNTASLEPLQALESSETAIQQVVYNVTNSEQFESSSVVTLANMGALSTATLETQLTQINSTIDPTILQQSNIRGNTSTQSSYAVTTETGNTIANDSMSSATNLPLHHLMDLILILVHQLT</sequence>
<evidence type="ECO:0000256" key="1">
    <source>
        <dbReference type="SAM" id="SignalP"/>
    </source>
</evidence>
<proteinExistence type="predicted"/>
<organism evidence="2 3">
    <name type="scientific">Cyberlindnera jadinii (strain ATCC 18201 / CBS 1600 / BCRC 20928 / JCM 3617 / NBRC 0987 / NRRL Y-1542)</name>
    <name type="common">Torula yeast</name>
    <name type="synonym">Candida utilis</name>
    <dbReference type="NCBI Taxonomy" id="983966"/>
    <lineage>
        <taxon>Eukaryota</taxon>
        <taxon>Fungi</taxon>
        <taxon>Dikarya</taxon>
        <taxon>Ascomycota</taxon>
        <taxon>Saccharomycotina</taxon>
        <taxon>Saccharomycetes</taxon>
        <taxon>Phaffomycetales</taxon>
        <taxon>Phaffomycetaceae</taxon>
        <taxon>Cyberlindnera</taxon>
    </lineage>
</organism>
<protein>
    <submittedName>
        <fullName evidence="2">Uncharacterized protein</fullName>
    </submittedName>
</protein>
<reference evidence="3" key="1">
    <citation type="journal article" date="2015" name="J. Biotechnol.">
        <title>The structure of the Cyberlindnera jadinii genome and its relation to Candida utilis analyzed by the occurrence of single nucleotide polymorphisms.</title>
        <authorList>
            <person name="Rupp O."/>
            <person name="Brinkrolf K."/>
            <person name="Buerth C."/>
            <person name="Kunigo M."/>
            <person name="Schneider J."/>
            <person name="Jaenicke S."/>
            <person name="Goesmann A."/>
            <person name="Puehler A."/>
            <person name="Jaeger K.-E."/>
            <person name="Ernst J.F."/>
        </authorList>
    </citation>
    <scope>NUCLEOTIDE SEQUENCE [LARGE SCALE GENOMIC DNA]</scope>
    <source>
        <strain evidence="3">ATCC 18201 / CBS 1600 / BCRC 20928 / JCM 3617 / NBRC 0987 / NRRL Y-1542</strain>
    </source>
</reference>
<gene>
    <name evidence="2" type="ORF">BN1211_4879</name>
</gene>
<evidence type="ECO:0000313" key="2">
    <source>
        <dbReference type="EMBL" id="CEP24143.1"/>
    </source>
</evidence>
<keyword evidence="1" id="KW-0732">Signal</keyword>